<dbReference type="Pfam" id="PF13559">
    <property type="entry name" value="DUF4129"/>
    <property type="match status" value="1"/>
</dbReference>
<keyword evidence="5" id="KW-1185">Reference proteome</keyword>
<feature type="region of interest" description="Disordered" evidence="1">
    <location>
        <begin position="568"/>
        <end position="599"/>
    </location>
</feature>
<dbReference type="PANTHER" id="PTHR42736">
    <property type="entry name" value="PROTEIN-GLUTAMINE GAMMA-GLUTAMYLTRANSFERASE"/>
    <property type="match status" value="1"/>
</dbReference>
<dbReference type="Proteomes" id="UP000180098">
    <property type="component" value="Unassembled WGS sequence"/>
</dbReference>
<feature type="transmembrane region" description="Helical" evidence="2">
    <location>
        <begin position="157"/>
        <end position="173"/>
    </location>
</feature>
<accession>A0A1S2LQY7</accession>
<dbReference type="Pfam" id="PF01841">
    <property type="entry name" value="Transglut_core"/>
    <property type="match status" value="1"/>
</dbReference>
<sequence length="744" mass="86782">MIFIYFLSFMILWEWLRPLPVITDTGNLHVFVWFTLFCFVVMYLRLAFYITIPLFFIVMMYGLHSIFYEGPFVKEGLSTLILFGEDVARNITFLLGSQMDLLTYEFRSFLLFLVLAITSYLVHFWIFHLKKIFWFLVITIVYVTIIDTFTIYDASSAIIRLVVAGFFLMTILFKMRLEEREKVSSDEFRGKAWTNILTTIIIAVVAAAFFMPKYEPYWPDPLPMVQSVATGEGVGESAVQTIGYGQNDERLGGGFVQDDSVVFTAVSKQRHYWRGESKEIYTGHGWVSLEPELNKTFRYSDVYDESVAVQLYDRNVPKEKLEATITMRNDARFWHFFYPGELIEVNENQIEFYSDSQGSPFQFLIDYLTGKVGTTNAEDESALFLQEYTLTYYQPEFVIDDLLASSENDPEHIKEMYLQLPNVPDRVGQLAEEITDEFNTRYDKVKAIEGYFSENDFLYETEDVPRPEEGQDYVDQFLFETRRGYCDNYSTAMIVMLRSLDIPARWVKGFTQGELIEYIAEGYREYEVSNSNAHSWVEVYFPEVGWVPFEPTQGFSHTYDFVEAEVDTEDTSLDDEVEREDEAPLERENDPENPFLPLEDMEGLEDSASSAGGQKSSQGSFNFPFKFVWVIIAASLIGFLIHQNRKKLVTSLFLYVFKLKSNNKNNYMKVYERLLWLLAYNGYKRADGETLREYASRIDRELGCTEMQQLTLYYEKLYYGNGKEHYLSVENKDAWEVLVKKMSS</sequence>
<feature type="compositionally biased region" description="Acidic residues" evidence="1">
    <location>
        <begin position="568"/>
        <end position="581"/>
    </location>
</feature>
<name>A0A1S2LQY7_9BACI</name>
<protein>
    <recommendedName>
        <fullName evidence="3">Transglutaminase-like domain-containing protein</fullName>
    </recommendedName>
</protein>
<dbReference type="InterPro" id="IPR025403">
    <property type="entry name" value="TgpA-like_C"/>
</dbReference>
<dbReference type="AlphaFoldDB" id="A0A1S2LQY7"/>
<evidence type="ECO:0000256" key="1">
    <source>
        <dbReference type="SAM" id="MobiDB-lite"/>
    </source>
</evidence>
<dbReference type="InterPro" id="IPR052901">
    <property type="entry name" value="Bact_TGase-like"/>
</dbReference>
<feature type="transmembrane region" description="Helical" evidence="2">
    <location>
        <begin position="28"/>
        <end position="44"/>
    </location>
</feature>
<feature type="transmembrane region" description="Helical" evidence="2">
    <location>
        <begin position="49"/>
        <end position="68"/>
    </location>
</feature>
<comment type="caution">
    <text evidence="4">The sequence shown here is derived from an EMBL/GenBank/DDBJ whole genome shotgun (WGS) entry which is preliminary data.</text>
</comment>
<dbReference type="Gene3D" id="3.10.620.30">
    <property type="match status" value="1"/>
</dbReference>
<gene>
    <name evidence="4" type="ORF">BKP35_05650</name>
</gene>
<dbReference type="InterPro" id="IPR002931">
    <property type="entry name" value="Transglutaminase-like"/>
</dbReference>
<dbReference type="SMART" id="SM00460">
    <property type="entry name" value="TGc"/>
    <property type="match status" value="1"/>
</dbReference>
<feature type="domain" description="Transglutaminase-like" evidence="3">
    <location>
        <begin position="478"/>
        <end position="553"/>
    </location>
</feature>
<proteinExistence type="predicted"/>
<evidence type="ECO:0000313" key="4">
    <source>
        <dbReference type="EMBL" id="OIJ14921.1"/>
    </source>
</evidence>
<keyword evidence="2" id="KW-0472">Membrane</keyword>
<feature type="transmembrane region" description="Helical" evidence="2">
    <location>
        <begin position="109"/>
        <end position="127"/>
    </location>
</feature>
<dbReference type="PANTHER" id="PTHR42736:SF1">
    <property type="entry name" value="PROTEIN-GLUTAMINE GAMMA-GLUTAMYLTRANSFERASE"/>
    <property type="match status" value="1"/>
</dbReference>
<feature type="transmembrane region" description="Helical" evidence="2">
    <location>
        <begin position="193"/>
        <end position="211"/>
    </location>
</feature>
<keyword evidence="2" id="KW-0812">Transmembrane</keyword>
<feature type="transmembrane region" description="Helical" evidence="2">
    <location>
        <begin position="132"/>
        <end position="151"/>
    </location>
</feature>
<evidence type="ECO:0000313" key="5">
    <source>
        <dbReference type="Proteomes" id="UP000180098"/>
    </source>
</evidence>
<dbReference type="SUPFAM" id="SSF54001">
    <property type="entry name" value="Cysteine proteinases"/>
    <property type="match status" value="1"/>
</dbReference>
<organism evidence="4 5">
    <name type="scientific">Anaerobacillus arseniciselenatis</name>
    <dbReference type="NCBI Taxonomy" id="85682"/>
    <lineage>
        <taxon>Bacteria</taxon>
        <taxon>Bacillati</taxon>
        <taxon>Bacillota</taxon>
        <taxon>Bacilli</taxon>
        <taxon>Bacillales</taxon>
        <taxon>Bacillaceae</taxon>
        <taxon>Anaerobacillus</taxon>
    </lineage>
</organism>
<keyword evidence="2" id="KW-1133">Transmembrane helix</keyword>
<evidence type="ECO:0000259" key="3">
    <source>
        <dbReference type="SMART" id="SM00460"/>
    </source>
</evidence>
<dbReference type="EMBL" id="MLQQ01000003">
    <property type="protein sequence ID" value="OIJ14921.1"/>
    <property type="molecule type" value="Genomic_DNA"/>
</dbReference>
<dbReference type="Pfam" id="PF11992">
    <property type="entry name" value="TgpA_N"/>
    <property type="match status" value="1"/>
</dbReference>
<evidence type="ECO:0000256" key="2">
    <source>
        <dbReference type="SAM" id="Phobius"/>
    </source>
</evidence>
<dbReference type="InterPro" id="IPR038765">
    <property type="entry name" value="Papain-like_cys_pep_sf"/>
</dbReference>
<reference evidence="4 5" key="1">
    <citation type="submission" date="2016-10" db="EMBL/GenBank/DDBJ databases">
        <title>Draft genome sequences of four alkaliphilic bacteria belonging to the Anaerobacillus genus.</title>
        <authorList>
            <person name="Bassil N.M."/>
            <person name="Lloyd J.R."/>
        </authorList>
    </citation>
    <scope>NUCLEOTIDE SEQUENCE [LARGE SCALE GENOMIC DNA]</scope>
    <source>
        <strain evidence="4 5">DSM 15340</strain>
    </source>
</reference>
<dbReference type="InterPro" id="IPR021878">
    <property type="entry name" value="TgpA_N"/>
</dbReference>